<dbReference type="PROSITE" id="PS51294">
    <property type="entry name" value="HTH_MYB"/>
    <property type="match status" value="1"/>
</dbReference>
<gene>
    <name evidence="6" type="ORF">R1flu_014024</name>
</gene>
<dbReference type="Gene3D" id="1.10.10.60">
    <property type="entry name" value="Homeodomain-like"/>
    <property type="match status" value="1"/>
</dbReference>
<dbReference type="InterPro" id="IPR001005">
    <property type="entry name" value="SANT/Myb"/>
</dbReference>
<feature type="compositionally biased region" description="Low complexity" evidence="4">
    <location>
        <begin position="416"/>
        <end position="455"/>
    </location>
</feature>
<dbReference type="InterPro" id="IPR046955">
    <property type="entry name" value="PHR1-like"/>
</dbReference>
<keyword evidence="1" id="KW-0805">Transcription regulation</keyword>
<accession>A0ABD1YF22</accession>
<evidence type="ECO:0000256" key="4">
    <source>
        <dbReference type="SAM" id="MobiDB-lite"/>
    </source>
</evidence>
<protein>
    <recommendedName>
        <fullName evidence="5">HTH myb-type domain-containing protein</fullName>
    </recommendedName>
</protein>
<name>A0ABD1YF22_9MARC</name>
<proteinExistence type="predicted"/>
<comment type="caution">
    <text evidence="6">The sequence shown here is derived from an EMBL/GenBank/DDBJ whole genome shotgun (WGS) entry which is preliminary data.</text>
</comment>
<feature type="region of interest" description="Disordered" evidence="4">
    <location>
        <begin position="249"/>
        <end position="336"/>
    </location>
</feature>
<dbReference type="FunFam" id="1.10.10.60:FF:000002">
    <property type="entry name" value="Myb family transcription factor"/>
    <property type="match status" value="1"/>
</dbReference>
<feature type="compositionally biased region" description="Polar residues" evidence="4">
    <location>
        <begin position="367"/>
        <end position="384"/>
    </location>
</feature>
<evidence type="ECO:0000256" key="3">
    <source>
        <dbReference type="ARBA" id="ARBA00023242"/>
    </source>
</evidence>
<dbReference type="SUPFAM" id="SSF46689">
    <property type="entry name" value="Homeodomain-like"/>
    <property type="match status" value="1"/>
</dbReference>
<dbReference type="AlphaFoldDB" id="A0ABD1YF22"/>
<evidence type="ECO:0000313" key="7">
    <source>
        <dbReference type="Proteomes" id="UP001605036"/>
    </source>
</evidence>
<feature type="compositionally biased region" description="Polar residues" evidence="4">
    <location>
        <begin position="272"/>
        <end position="282"/>
    </location>
</feature>
<dbReference type="InterPro" id="IPR009057">
    <property type="entry name" value="Homeodomain-like_sf"/>
</dbReference>
<dbReference type="PANTHER" id="PTHR31499:SF79">
    <property type="entry name" value="HTH MYB-TYPE DOMAIN-CONTAINING PROTEIN"/>
    <property type="match status" value="1"/>
</dbReference>
<evidence type="ECO:0000256" key="2">
    <source>
        <dbReference type="ARBA" id="ARBA00023163"/>
    </source>
</evidence>
<feature type="compositionally biased region" description="Low complexity" evidence="4">
    <location>
        <begin position="396"/>
        <end position="409"/>
    </location>
</feature>
<feature type="compositionally biased region" description="Basic and acidic residues" evidence="4">
    <location>
        <begin position="354"/>
        <end position="365"/>
    </location>
</feature>
<dbReference type="NCBIfam" id="TIGR01557">
    <property type="entry name" value="myb_SHAQKYF"/>
    <property type="match status" value="1"/>
</dbReference>
<dbReference type="InterPro" id="IPR025756">
    <property type="entry name" value="Myb_CC_LHEQLE"/>
</dbReference>
<evidence type="ECO:0000259" key="5">
    <source>
        <dbReference type="PROSITE" id="PS51294"/>
    </source>
</evidence>
<organism evidence="6 7">
    <name type="scientific">Riccia fluitans</name>
    <dbReference type="NCBI Taxonomy" id="41844"/>
    <lineage>
        <taxon>Eukaryota</taxon>
        <taxon>Viridiplantae</taxon>
        <taxon>Streptophyta</taxon>
        <taxon>Embryophyta</taxon>
        <taxon>Marchantiophyta</taxon>
        <taxon>Marchantiopsida</taxon>
        <taxon>Marchantiidae</taxon>
        <taxon>Marchantiales</taxon>
        <taxon>Ricciaceae</taxon>
        <taxon>Riccia</taxon>
    </lineage>
</organism>
<evidence type="ECO:0000256" key="1">
    <source>
        <dbReference type="ARBA" id="ARBA00023015"/>
    </source>
</evidence>
<dbReference type="InterPro" id="IPR006447">
    <property type="entry name" value="Myb_dom_plants"/>
</dbReference>
<dbReference type="Pfam" id="PF00249">
    <property type="entry name" value="Myb_DNA-binding"/>
    <property type="match status" value="1"/>
</dbReference>
<feature type="region of interest" description="Disordered" evidence="4">
    <location>
        <begin position="165"/>
        <end position="185"/>
    </location>
</feature>
<feature type="compositionally biased region" description="Pro residues" evidence="4">
    <location>
        <begin position="466"/>
        <end position="476"/>
    </location>
</feature>
<feature type="region of interest" description="Disordered" evidence="4">
    <location>
        <begin position="350"/>
        <end position="476"/>
    </location>
</feature>
<dbReference type="Pfam" id="PF14379">
    <property type="entry name" value="Myb_CC_LHEQLE"/>
    <property type="match status" value="1"/>
</dbReference>
<dbReference type="EMBL" id="JBHFFA010000004">
    <property type="protein sequence ID" value="KAL2629338.1"/>
    <property type="molecule type" value="Genomic_DNA"/>
</dbReference>
<feature type="domain" description="HTH myb-type" evidence="5">
    <location>
        <begin position="99"/>
        <end position="159"/>
    </location>
</feature>
<dbReference type="PANTHER" id="PTHR31499">
    <property type="entry name" value="MYB FAMILY TRANSCRIPTION FACTOR PHL11"/>
    <property type="match status" value="1"/>
</dbReference>
<evidence type="ECO:0000313" key="6">
    <source>
        <dbReference type="EMBL" id="KAL2629338.1"/>
    </source>
</evidence>
<feature type="compositionally biased region" description="Polar residues" evidence="4">
    <location>
        <begin position="311"/>
        <end position="336"/>
    </location>
</feature>
<keyword evidence="7" id="KW-1185">Reference proteome</keyword>
<keyword evidence="3" id="KW-0539">Nucleus</keyword>
<reference evidence="6 7" key="1">
    <citation type="submission" date="2024-09" db="EMBL/GenBank/DDBJ databases">
        <title>Chromosome-scale assembly of Riccia fluitans.</title>
        <authorList>
            <person name="Paukszto L."/>
            <person name="Sawicki J."/>
            <person name="Karawczyk K."/>
            <person name="Piernik-Szablinska J."/>
            <person name="Szczecinska M."/>
            <person name="Mazdziarz M."/>
        </authorList>
    </citation>
    <scope>NUCLEOTIDE SEQUENCE [LARGE SCALE GENOMIC DNA]</scope>
    <source>
        <strain evidence="6">Rf_01</strain>
        <tissue evidence="6">Aerial parts of the thallus</tissue>
    </source>
</reference>
<keyword evidence="2" id="KW-0804">Transcription</keyword>
<dbReference type="Proteomes" id="UP001605036">
    <property type="component" value="Unassembled WGS sequence"/>
</dbReference>
<dbReference type="InterPro" id="IPR017930">
    <property type="entry name" value="Myb_dom"/>
</dbReference>
<sequence length="476" mass="51142">MSCNENRASSVQAAATGFKKSNAVRGEFGGVFREVNFWTLTCPKESPYHTMYSAKKFSTSSLVPQRPGQIVDQRGSSGAGGSANSGGSPVASGGGGGGSAAKQRLRWTPELHERFVDAVTQLGGADRATPKGVLRVMGVQGLTIYHVKSHLQKYRLAKYIPDTLSDGGKSEKNKSPADNIPCLDPTSGIQITEALRMQMEVQKRLHEQLEVQRHLQLRIEAQGKYLQKIIEEQQRHGTLLNGHAATLEQGSADQPMPLPESLPERTPPDDNYGSTSGSTHQVRNVGAENSVAGNYVRAASGTPRDDGASVCETNLPTNQSPGHPSQLQGTSRRPSQLQGTSMFLEYRGVAEGSGEPRQKRIRMEEAVQSQSQSEGTSHLSNQAGFPSADLRSIEGSSSSFHLYSRSSPSRQEVAKSSGFQSPSGRSFSQQPPGQPSESEQGQAQYQSSYQQQSLQHNDASAGHVGPPHPSPRAQPS</sequence>
<feature type="region of interest" description="Disordered" evidence="4">
    <location>
        <begin position="63"/>
        <end position="103"/>
    </location>
</feature>